<dbReference type="Pfam" id="PF13519">
    <property type="entry name" value="VWA_2"/>
    <property type="match status" value="1"/>
</dbReference>
<accession>A0ABV8UHG9</accession>
<dbReference type="InterPro" id="IPR002035">
    <property type="entry name" value="VWF_A"/>
</dbReference>
<dbReference type="RefSeq" id="WP_382420765.1">
    <property type="nucleotide sequence ID" value="NZ_JBHSCW010000001.1"/>
</dbReference>
<sequence>MRKALLAAIAWLMATGAAAAADDVMVVFDGSNSMWGQIAGTAKIEIARDAMDSLMGEWTEGTNVGLMAYGHRREADCEDIETLIEPGPFDREAFFSKVGDITPRGKTPLTTSIEQAAETLAYRDNPATLVVITDGIETCRRDPCALADELERMGVGFTAHVVGFDLKDEEHEAVACIAERTGGRFLPAGDAAELGTALSEVGATVAKAPEPEPEPEPAPEVELTAPETAISGETVPVSWQAETQHPKDYITIVPMGAEEGAYTSYFRVKEDSEGSLRAPSGTGMFEVRYVRDEDDSTLASAEIEITEPEVTVSAPETATTGATFPVSWTGNVHPKDYITIVPMGADEGAYTDYIRVKEDSEGQLQAPAETGFYEVRYVLDEGDRTLASAEIEITEPEVTVSAPETATTGATFPVSWTGNVHPKDYITIVPMGADEGAYTDYIRVGEDSEGQLQAPAETGLYEVRYVLDEGDRTLASAEIEITEPEVTVSAPETATTGATFPVSWTGNVHPKDYITIVPMGTDEGAYTDYIRVGEDSEGQLQAPADTGLYEVRYVLDKGDRTLASAEIEITEPEVEVSAPDSAATGSTFQVSWTGTIHSRDFVTIVPLGADGDEIGNHDRVGDSSETELRAPSEPGLYEVRYVLDEGRKPLASAEIEITEPEVTVSAPDSVTTGSTFPVSWTGTIHSRDFITIVPLGADGDEIGNHDRIGDSSETELRAPSEPGLYEVRYVLDEGRKPLASAEIEITEPEVTISAPDSATTGSTFPVSWTGTIHSRDFVTIVPLGSDDDEIGNHDRVGGSSETELRAPSEPGLYEVRYVLDEGRKTLASTEIEITEAGIELSGPDKVRAGSEIGISWSGTPPHRRDFITIVPMGAAEGEIGNHDRVGSNSETDLEAPEQTGLYEVRYVLDEGRRTLARHNVEIVDETAALDRGGSLEVPETAAAGETIEISWSVDTESGDQRIALAQADQADFTWIEVQSASEGPPLSFTLPEDAGQYEFRLLDIPGRKVLSRSIIDVQ</sequence>
<protein>
    <submittedName>
        <fullName evidence="4">VWA domain-containing protein</fullName>
    </submittedName>
</protein>
<dbReference type="PROSITE" id="PS50234">
    <property type="entry name" value="VWFA"/>
    <property type="match status" value="1"/>
</dbReference>
<evidence type="ECO:0000313" key="5">
    <source>
        <dbReference type="Proteomes" id="UP001595799"/>
    </source>
</evidence>
<dbReference type="Gene3D" id="3.40.50.410">
    <property type="entry name" value="von Willebrand factor, type A domain"/>
    <property type="match status" value="1"/>
</dbReference>
<feature type="chain" id="PRO_5045809732" evidence="2">
    <location>
        <begin position="21"/>
        <end position="1018"/>
    </location>
</feature>
<feature type="compositionally biased region" description="Basic and acidic residues" evidence="1">
    <location>
        <begin position="790"/>
        <end position="806"/>
    </location>
</feature>
<evidence type="ECO:0000256" key="1">
    <source>
        <dbReference type="SAM" id="MobiDB-lite"/>
    </source>
</evidence>
<keyword evidence="5" id="KW-1185">Reference proteome</keyword>
<dbReference type="SMART" id="SM00327">
    <property type="entry name" value="VWA"/>
    <property type="match status" value="1"/>
</dbReference>
<organism evidence="4 5">
    <name type="scientific">Fodinicurvata halophila</name>
    <dbReference type="NCBI Taxonomy" id="1419723"/>
    <lineage>
        <taxon>Bacteria</taxon>
        <taxon>Pseudomonadati</taxon>
        <taxon>Pseudomonadota</taxon>
        <taxon>Alphaproteobacteria</taxon>
        <taxon>Rhodospirillales</taxon>
        <taxon>Rhodovibrionaceae</taxon>
        <taxon>Fodinicurvata</taxon>
    </lineage>
</organism>
<dbReference type="SUPFAM" id="SSF53300">
    <property type="entry name" value="vWA-like"/>
    <property type="match status" value="1"/>
</dbReference>
<reference evidence="5" key="1">
    <citation type="journal article" date="2019" name="Int. J. Syst. Evol. Microbiol.">
        <title>The Global Catalogue of Microorganisms (GCM) 10K type strain sequencing project: providing services to taxonomists for standard genome sequencing and annotation.</title>
        <authorList>
            <consortium name="The Broad Institute Genomics Platform"/>
            <consortium name="The Broad Institute Genome Sequencing Center for Infectious Disease"/>
            <person name="Wu L."/>
            <person name="Ma J."/>
        </authorList>
    </citation>
    <scope>NUCLEOTIDE SEQUENCE [LARGE SCALE GENOMIC DNA]</scope>
    <source>
        <strain evidence="5">CECT 8472</strain>
    </source>
</reference>
<keyword evidence="2" id="KW-0732">Signal</keyword>
<name>A0ABV8UHG9_9PROT</name>
<comment type="caution">
    <text evidence="4">The sequence shown here is derived from an EMBL/GenBank/DDBJ whole genome shotgun (WGS) entry which is preliminary data.</text>
</comment>
<dbReference type="InterPro" id="IPR036465">
    <property type="entry name" value="vWFA_dom_sf"/>
</dbReference>
<proteinExistence type="predicted"/>
<dbReference type="EMBL" id="JBHSCW010000001">
    <property type="protein sequence ID" value="MFC4350429.1"/>
    <property type="molecule type" value="Genomic_DNA"/>
</dbReference>
<gene>
    <name evidence="4" type="ORF">ACFOW6_02605</name>
</gene>
<evidence type="ECO:0000256" key="2">
    <source>
        <dbReference type="SAM" id="SignalP"/>
    </source>
</evidence>
<feature type="domain" description="VWFA" evidence="3">
    <location>
        <begin position="23"/>
        <end position="201"/>
    </location>
</feature>
<evidence type="ECO:0000259" key="3">
    <source>
        <dbReference type="PROSITE" id="PS50234"/>
    </source>
</evidence>
<dbReference type="Proteomes" id="UP001595799">
    <property type="component" value="Unassembled WGS sequence"/>
</dbReference>
<evidence type="ECO:0000313" key="4">
    <source>
        <dbReference type="EMBL" id="MFC4350429.1"/>
    </source>
</evidence>
<feature type="region of interest" description="Disordered" evidence="1">
    <location>
        <begin position="785"/>
        <end position="806"/>
    </location>
</feature>
<feature type="signal peptide" evidence="2">
    <location>
        <begin position="1"/>
        <end position="20"/>
    </location>
</feature>